<proteinExistence type="predicted"/>
<dbReference type="GeneID" id="113210653"/>
<dbReference type="AlphaFoldDB" id="A0A9C6TTT9"/>
<reference evidence="3" key="1">
    <citation type="submission" date="2025-08" db="UniProtKB">
        <authorList>
            <consortium name="RefSeq"/>
        </authorList>
    </citation>
    <scope>IDENTIFICATION</scope>
    <source>
        <tissue evidence="3">Whole organism</tissue>
    </source>
</reference>
<evidence type="ECO:0000256" key="1">
    <source>
        <dbReference type="SAM" id="SignalP"/>
    </source>
</evidence>
<keyword evidence="1" id="KW-0732">Signal</keyword>
<keyword evidence="2" id="KW-1185">Reference proteome</keyword>
<sequence length="188" mass="20831">MRPAMSAHLVLAAAMMVSMGLSTTSHIVRSRPEIPMSIGDRLIARVQYKEDHKAVLFYLCNPSNSTAVECDTRMWVFGANPEGQLRFDHFGGCEPTVNRCSHVVDNQKNVTGWVDFPAGENVFVVERRGEELAVWLQGHPETEHQAAGFAAAGPRTLRVKPWFSYYDMPVQFSSSEGKTMGGNKTGNL</sequence>
<dbReference type="KEGG" id="foc:113210653"/>
<protein>
    <submittedName>
        <fullName evidence="3">Uncharacterized protein LOC113210653</fullName>
    </submittedName>
</protein>
<dbReference type="RefSeq" id="XP_052120291.1">
    <property type="nucleotide sequence ID" value="XM_052264331.1"/>
</dbReference>
<feature type="chain" id="PRO_5038342739" evidence="1">
    <location>
        <begin position="23"/>
        <end position="188"/>
    </location>
</feature>
<organism evidence="2 3">
    <name type="scientific">Frankliniella occidentalis</name>
    <name type="common">Western flower thrips</name>
    <name type="synonym">Euthrips occidentalis</name>
    <dbReference type="NCBI Taxonomy" id="133901"/>
    <lineage>
        <taxon>Eukaryota</taxon>
        <taxon>Metazoa</taxon>
        <taxon>Ecdysozoa</taxon>
        <taxon>Arthropoda</taxon>
        <taxon>Hexapoda</taxon>
        <taxon>Insecta</taxon>
        <taxon>Pterygota</taxon>
        <taxon>Neoptera</taxon>
        <taxon>Paraneoptera</taxon>
        <taxon>Thysanoptera</taxon>
        <taxon>Terebrantia</taxon>
        <taxon>Thripoidea</taxon>
        <taxon>Thripidae</taxon>
        <taxon>Frankliniella</taxon>
    </lineage>
</organism>
<name>A0A9C6TTT9_FRAOC</name>
<accession>A0A9C6TTT9</accession>
<evidence type="ECO:0000313" key="2">
    <source>
        <dbReference type="Proteomes" id="UP000504606"/>
    </source>
</evidence>
<gene>
    <name evidence="3" type="primary">LOC113210653</name>
</gene>
<evidence type="ECO:0000313" key="3">
    <source>
        <dbReference type="RefSeq" id="XP_052120291.1"/>
    </source>
</evidence>
<dbReference type="Proteomes" id="UP000504606">
    <property type="component" value="Unplaced"/>
</dbReference>
<feature type="signal peptide" evidence="1">
    <location>
        <begin position="1"/>
        <end position="22"/>
    </location>
</feature>